<name>A0A1L8ZA85_BORBI</name>
<proteinExistence type="predicted"/>
<reference evidence="1" key="2">
    <citation type="submission" date="2015-07" db="EMBL/GenBank/DDBJ databases">
        <authorList>
            <person name="Noorani M."/>
        </authorList>
    </citation>
    <scope>NUCLEOTIDE SEQUENCE</scope>
    <source>
        <strain evidence="1">CO275</strain>
        <plasmid evidence="1">unnamed</plasmid>
    </source>
</reference>
<evidence type="ECO:0000313" key="1">
    <source>
        <dbReference type="EMBL" id="OJH14655.1"/>
    </source>
</evidence>
<gene>
    <name evidence="1" type="ORF">ER70_07505</name>
</gene>
<accession>A0A1L8ZA85</accession>
<dbReference type="EMBL" id="JNBW01000415">
    <property type="protein sequence ID" value="OJH14655.1"/>
    <property type="molecule type" value="Genomic_DNA"/>
</dbReference>
<reference evidence="1" key="1">
    <citation type="journal article" date="2015" name="Microbiology">
        <title>Similarities in murine infection and immune response to Borrelia bissettii and Borrelia burgdorferi sensu stricto.</title>
        <authorList>
            <person name="Leydet B.F.Jr."/>
            <person name="Liang F.T."/>
        </authorList>
    </citation>
    <scope>NUCLEOTIDE SEQUENCE [LARGE SCALE GENOMIC DNA]</scope>
    <source>
        <strain evidence="1">CO275</strain>
        <plasmid evidence="1">unnamed</plasmid>
    </source>
</reference>
<protein>
    <submittedName>
        <fullName evidence="1">Uncharacterized protein</fullName>
    </submittedName>
</protein>
<sequence length="71" mass="8386">MRLDFSFLSSFYLKSKLYGGNFFKILSRKYFTTNFGFSKKLQKYLVFNKKVIYFTKSNTAKALLDNLDSIV</sequence>
<dbReference type="AlphaFoldDB" id="A0A1L8ZA85"/>
<comment type="caution">
    <text evidence="1">The sequence shown here is derived from an EMBL/GenBank/DDBJ whole genome shotgun (WGS) entry which is preliminary data.</text>
</comment>
<organism evidence="1">
    <name type="scientific">Borrelia bissettiae</name>
    <name type="common">Borreliella bissettiae</name>
    <dbReference type="NCBI Taxonomy" id="64897"/>
    <lineage>
        <taxon>Bacteria</taxon>
        <taxon>Pseudomonadati</taxon>
        <taxon>Spirochaetota</taxon>
        <taxon>Spirochaetia</taxon>
        <taxon>Spirochaetales</taxon>
        <taxon>Borreliaceae</taxon>
        <taxon>Borreliella</taxon>
    </lineage>
</organism>
<geneLocation type="plasmid" evidence="1">
    <name>unnamed</name>
</geneLocation>
<keyword evidence="1" id="KW-0614">Plasmid</keyword>